<dbReference type="InterPro" id="IPR036397">
    <property type="entry name" value="RNaseH_sf"/>
</dbReference>
<keyword evidence="1" id="KW-0378">Hydrolase</keyword>
<dbReference type="SUPFAM" id="SSF53098">
    <property type="entry name" value="Ribonuclease H-like"/>
    <property type="match status" value="1"/>
</dbReference>
<dbReference type="AlphaFoldDB" id="A0A1G9Z7X7"/>
<dbReference type="InterPro" id="IPR013520">
    <property type="entry name" value="Ribonucl_H"/>
</dbReference>
<sequence length="186" mass="20740">MRESFTAIDFETANHQSNSACQLGVAVVSDGKIVARKSWLIKPPSKVFTFSDLHGITYRMVKDQPVFADIWTEVKPYVEYQILAAHNAEFDITVLTETLDYYQLPVPELYVIDSVETARKAWPKLRNHKLSTVAAYLNIPLNHHDAASDANACAEIILRAGPANVEIYRVAAKAGPKAIDLFSGEY</sequence>
<dbReference type="RefSeq" id="WP_173812935.1">
    <property type="nucleotide sequence ID" value="NZ_FNHB01000013.1"/>
</dbReference>
<dbReference type="GO" id="GO:0003676">
    <property type="term" value="F:nucleic acid binding"/>
    <property type="evidence" value="ECO:0007669"/>
    <property type="project" value="InterPro"/>
</dbReference>
<dbReference type="Pfam" id="PF00929">
    <property type="entry name" value="RNase_T"/>
    <property type="match status" value="1"/>
</dbReference>
<keyword evidence="1" id="KW-0540">Nuclease</keyword>
<keyword evidence="1" id="KW-0269">Exonuclease</keyword>
<dbReference type="GO" id="GO:0008408">
    <property type="term" value="F:3'-5' exonuclease activity"/>
    <property type="evidence" value="ECO:0007669"/>
    <property type="project" value="TreeGrafter"/>
</dbReference>
<proteinExistence type="predicted"/>
<dbReference type="PANTHER" id="PTHR30231">
    <property type="entry name" value="DNA POLYMERASE III SUBUNIT EPSILON"/>
    <property type="match status" value="1"/>
</dbReference>
<name>A0A1G9Z7X7_9FIRM</name>
<gene>
    <name evidence="3" type="ORF">SAMN04488502_11358</name>
</gene>
<dbReference type="InterPro" id="IPR012337">
    <property type="entry name" value="RNaseH-like_sf"/>
</dbReference>
<dbReference type="SMART" id="SM00479">
    <property type="entry name" value="EXOIII"/>
    <property type="match status" value="1"/>
</dbReference>
<dbReference type="EMBL" id="FNHB01000013">
    <property type="protein sequence ID" value="SDN16921.1"/>
    <property type="molecule type" value="Genomic_DNA"/>
</dbReference>
<dbReference type="FunFam" id="3.30.420.10:FF:000045">
    <property type="entry name" value="3'-5' exonuclease DinG"/>
    <property type="match status" value="1"/>
</dbReference>
<dbReference type="CDD" id="cd06130">
    <property type="entry name" value="DNA_pol_III_epsilon_like"/>
    <property type="match status" value="1"/>
</dbReference>
<evidence type="ECO:0000313" key="3">
    <source>
        <dbReference type="EMBL" id="SDN16921.1"/>
    </source>
</evidence>
<keyword evidence="4" id="KW-1185">Reference proteome</keyword>
<evidence type="ECO:0000256" key="1">
    <source>
        <dbReference type="ARBA" id="ARBA00022839"/>
    </source>
</evidence>
<feature type="domain" description="Exonuclease" evidence="2">
    <location>
        <begin position="4"/>
        <end position="166"/>
    </location>
</feature>
<dbReference type="Gene3D" id="3.30.420.10">
    <property type="entry name" value="Ribonuclease H-like superfamily/Ribonuclease H"/>
    <property type="match status" value="1"/>
</dbReference>
<protein>
    <submittedName>
        <fullName evidence="3">DNA polymerase-3 subunit epsilon</fullName>
    </submittedName>
</protein>
<dbReference type="GO" id="GO:0005829">
    <property type="term" value="C:cytosol"/>
    <property type="evidence" value="ECO:0007669"/>
    <property type="project" value="TreeGrafter"/>
</dbReference>
<dbReference type="PANTHER" id="PTHR30231:SF42">
    <property type="entry name" value="EXONUCLEASE"/>
    <property type="match status" value="1"/>
</dbReference>
<accession>A0A1G9Z7X7</accession>
<dbReference type="Proteomes" id="UP000214880">
    <property type="component" value="Unassembled WGS sequence"/>
</dbReference>
<dbReference type="STRING" id="146817.SAMN04488502_11358"/>
<evidence type="ECO:0000259" key="2">
    <source>
        <dbReference type="SMART" id="SM00479"/>
    </source>
</evidence>
<organism evidence="3 4">
    <name type="scientific">Dendrosporobacter quercicolus</name>
    <dbReference type="NCBI Taxonomy" id="146817"/>
    <lineage>
        <taxon>Bacteria</taxon>
        <taxon>Bacillati</taxon>
        <taxon>Bacillota</taxon>
        <taxon>Negativicutes</taxon>
        <taxon>Selenomonadales</taxon>
        <taxon>Sporomusaceae</taxon>
        <taxon>Dendrosporobacter</taxon>
    </lineage>
</organism>
<reference evidence="3 4" key="1">
    <citation type="submission" date="2016-10" db="EMBL/GenBank/DDBJ databases">
        <authorList>
            <person name="de Groot N.N."/>
        </authorList>
    </citation>
    <scope>NUCLEOTIDE SEQUENCE [LARGE SCALE GENOMIC DNA]</scope>
    <source>
        <strain evidence="3 4">DSM 1736</strain>
    </source>
</reference>
<evidence type="ECO:0000313" key="4">
    <source>
        <dbReference type="Proteomes" id="UP000214880"/>
    </source>
</evidence>